<gene>
    <name evidence="1" type="ORF">AG1IA_10367</name>
</gene>
<dbReference type="EMBL" id="AFRT01005998">
    <property type="protein sequence ID" value="ELU35603.1"/>
    <property type="molecule type" value="Genomic_DNA"/>
</dbReference>
<evidence type="ECO:0000313" key="1">
    <source>
        <dbReference type="EMBL" id="ELU35603.1"/>
    </source>
</evidence>
<dbReference type="HOGENOM" id="CLU_2639794_0_0_1"/>
<reference evidence="1 2" key="1">
    <citation type="journal article" date="2013" name="Nat. Commun.">
        <title>The evolution and pathogenic mechanisms of the rice sheath blight pathogen.</title>
        <authorList>
            <person name="Zheng A."/>
            <person name="Lin R."/>
            <person name="Xu L."/>
            <person name="Qin P."/>
            <person name="Tang C."/>
            <person name="Ai P."/>
            <person name="Zhang D."/>
            <person name="Liu Y."/>
            <person name="Sun Z."/>
            <person name="Feng H."/>
            <person name="Wang Y."/>
            <person name="Chen Y."/>
            <person name="Liang X."/>
            <person name="Fu R."/>
            <person name="Li Q."/>
            <person name="Zhang J."/>
            <person name="Yu X."/>
            <person name="Xie Z."/>
            <person name="Ding L."/>
            <person name="Guan P."/>
            <person name="Tang J."/>
            <person name="Liang Y."/>
            <person name="Wang S."/>
            <person name="Deng Q."/>
            <person name="Li S."/>
            <person name="Zhu J."/>
            <person name="Wang L."/>
            <person name="Liu H."/>
            <person name="Li P."/>
        </authorList>
    </citation>
    <scope>NUCLEOTIDE SEQUENCE [LARGE SCALE GENOMIC DNA]</scope>
    <source>
        <strain evidence="2">AG-1 IA</strain>
    </source>
</reference>
<dbReference type="Proteomes" id="UP000011668">
    <property type="component" value="Unassembled WGS sequence"/>
</dbReference>
<protein>
    <submittedName>
        <fullName evidence="1">Uncharacterized protein</fullName>
    </submittedName>
</protein>
<sequence>MLKPTVDALSMLSLWMLVFWFLADKQVCNFMTLLSSCFCATATIPIRHNNQQPLDITSEYMLCNPVNINALGVNQLP</sequence>
<organism evidence="1 2">
    <name type="scientific">Thanatephorus cucumeris (strain AG1-IA)</name>
    <name type="common">Rice sheath blight fungus</name>
    <name type="synonym">Rhizoctonia solani</name>
    <dbReference type="NCBI Taxonomy" id="983506"/>
    <lineage>
        <taxon>Eukaryota</taxon>
        <taxon>Fungi</taxon>
        <taxon>Dikarya</taxon>
        <taxon>Basidiomycota</taxon>
        <taxon>Agaricomycotina</taxon>
        <taxon>Agaricomycetes</taxon>
        <taxon>Cantharellales</taxon>
        <taxon>Ceratobasidiaceae</taxon>
        <taxon>Rhizoctonia</taxon>
        <taxon>Rhizoctonia solani AG-1</taxon>
    </lineage>
</organism>
<dbReference type="AlphaFoldDB" id="L8WFP0"/>
<proteinExistence type="predicted"/>
<accession>L8WFP0</accession>
<name>L8WFP0_THACA</name>
<keyword evidence="2" id="KW-1185">Reference proteome</keyword>
<comment type="caution">
    <text evidence="1">The sequence shown here is derived from an EMBL/GenBank/DDBJ whole genome shotgun (WGS) entry which is preliminary data.</text>
</comment>
<evidence type="ECO:0000313" key="2">
    <source>
        <dbReference type="Proteomes" id="UP000011668"/>
    </source>
</evidence>